<keyword evidence="2" id="KW-1185">Reference proteome</keyword>
<dbReference type="AlphaFoldDB" id="A0ABD5WE24"/>
<proteinExistence type="predicted"/>
<sequence length="111" mass="12773">MSERPDPSAETYDTWFEILAHGLRRRLLFELSRRSHQSATLSVPEDVLRPEEDADRIHLHFRHVHLPKLVEEDLVTWDRETDTVSSGSAFDRIVPLLEAIEPVGECDAGTR</sequence>
<evidence type="ECO:0000313" key="1">
    <source>
        <dbReference type="EMBL" id="MFC7069745.1"/>
    </source>
</evidence>
<dbReference type="RefSeq" id="WP_284032328.1">
    <property type="nucleotide sequence ID" value="NZ_CP126154.1"/>
</dbReference>
<name>A0ABD5WE24_9EURY</name>
<reference evidence="1 2" key="1">
    <citation type="journal article" date="2019" name="Int. J. Syst. Evol. Microbiol.">
        <title>The Global Catalogue of Microorganisms (GCM) 10K type strain sequencing project: providing services to taxonomists for standard genome sequencing and annotation.</title>
        <authorList>
            <consortium name="The Broad Institute Genomics Platform"/>
            <consortium name="The Broad Institute Genome Sequencing Center for Infectious Disease"/>
            <person name="Wu L."/>
            <person name="Ma J."/>
        </authorList>
    </citation>
    <scope>NUCLEOTIDE SEQUENCE [LARGE SCALE GENOMIC DNA]</scope>
    <source>
        <strain evidence="1 2">DT31</strain>
    </source>
</reference>
<protein>
    <submittedName>
        <fullName evidence="1">ArsR family transcriptional regulator</fullName>
    </submittedName>
</protein>
<organism evidence="1 2">
    <name type="scientific">Halobaculum lipolyticum</name>
    <dbReference type="NCBI Taxonomy" id="3032001"/>
    <lineage>
        <taxon>Archaea</taxon>
        <taxon>Methanobacteriati</taxon>
        <taxon>Methanobacteriota</taxon>
        <taxon>Stenosarchaea group</taxon>
        <taxon>Halobacteria</taxon>
        <taxon>Halobacteriales</taxon>
        <taxon>Haloferacaceae</taxon>
        <taxon>Halobaculum</taxon>
    </lineage>
</organism>
<dbReference type="Proteomes" id="UP001596461">
    <property type="component" value="Unassembled WGS sequence"/>
</dbReference>
<dbReference type="EMBL" id="JBHTAH010000006">
    <property type="protein sequence ID" value="MFC7069745.1"/>
    <property type="molecule type" value="Genomic_DNA"/>
</dbReference>
<dbReference type="GeneID" id="81124169"/>
<evidence type="ECO:0000313" key="2">
    <source>
        <dbReference type="Proteomes" id="UP001596461"/>
    </source>
</evidence>
<comment type="caution">
    <text evidence="1">The sequence shown here is derived from an EMBL/GenBank/DDBJ whole genome shotgun (WGS) entry which is preliminary data.</text>
</comment>
<accession>A0ABD5WE24</accession>
<gene>
    <name evidence="1" type="ORF">ACFQL9_08835</name>
</gene>